<dbReference type="RefSeq" id="WP_301210122.1">
    <property type="nucleotide sequence ID" value="NZ_JAROCF010000001.1"/>
</dbReference>
<dbReference type="InterPro" id="IPR013737">
    <property type="entry name" value="Bac_rhamnosid_N"/>
</dbReference>
<evidence type="ECO:0000256" key="3">
    <source>
        <dbReference type="ARBA" id="ARBA00022801"/>
    </source>
</evidence>
<sequence>MTVVVEQPRFERRDSGPALGIGVAAPRLSWRTAATDRDWTQTGYEVEVTRAGETRVFEVAGSDSVFVPWPDEPLRSREVAEVRVRVHGGDTVSEWSVPAVGEAGLLSPADWTAQAVGPGAQPDDRDGRPALLRRAFDAPADVVRAVLRATAHGVFEAELNGHRVGDDVLAPGWTAYQHRLRVASYDVTDLVQPGANALGAWLGDGWYRGRIGFDGGTRGFYGDRTSFFAELELTGADGTVTTVVTDASWRTHPSPIERSGLYDGERHIAAEHLPGWSRPGFDDAGWEPVTVEPFDTSLLVAPDGPPVRRTAELRPVSATPLDGGRVLLDFGQNLAGRLRLRASSSVAGEQLTLRHAEVLQGGELYTRTLRLAASVDEYVADGGPIDWEPRFTIHGFRYAEVSGWSGDPRDLEVVAVAIHSDMRRTGTFSSSDPLVDRLHENVLWSMRSNFVDIPTDCPQRDERLGWTGDIQVFAPTAAGLYDVSGFLASWLKDVAAEQLPDGTVPWYVPVIPGGDFWTPIKPGAVWGDAAVLTPWVLYQHYGDRQVLADQYDSGRAWVDLLERLAGPSRLWNTGMQLGDWLDPTAPPEDPTVAETDKYLVASAYFEHSTRVLSLIAAELGHDADAERYRALAEEVRAAFRREYVLPGGRLSNHAQAAYALAIAFDLFDADELAHAGAALAELVAENGYRIGTGFAGTPLIADALSKGGRTDAAYRLLLERECPSWLYTVLSGGTTIWERWDSLLPDGTVNPGEMTSFNHYALGSVADWLHTTVAGIAPLEPGFRRLRFAPQPGGGLTRASRELETPYGRASVAWTLADGVFDLAVEVPTATTAEVVLPSGRTEQVGAGRHRFTEPATAPLHSETLAVGTP</sequence>
<comment type="caution">
    <text evidence="8">The sequence shown here is derived from an EMBL/GenBank/DDBJ whole genome shotgun (WGS) entry which is preliminary data.</text>
</comment>
<dbReference type="InterPro" id="IPR013783">
    <property type="entry name" value="Ig-like_fold"/>
</dbReference>
<dbReference type="PANTHER" id="PTHR33307:SF6">
    <property type="entry name" value="ALPHA-RHAMNOSIDASE (EUROFUNG)-RELATED"/>
    <property type="match status" value="1"/>
</dbReference>
<evidence type="ECO:0000259" key="4">
    <source>
        <dbReference type="Pfam" id="PF05592"/>
    </source>
</evidence>
<dbReference type="PIRSF" id="PIRSF010631">
    <property type="entry name" value="A-rhamnsds"/>
    <property type="match status" value="1"/>
</dbReference>
<feature type="domain" description="Alpha-L-rhamnosidase six-hairpin glycosidase" evidence="6">
    <location>
        <begin position="423"/>
        <end position="773"/>
    </location>
</feature>
<evidence type="ECO:0000313" key="9">
    <source>
        <dbReference type="Proteomes" id="UP001174208"/>
    </source>
</evidence>
<evidence type="ECO:0000256" key="2">
    <source>
        <dbReference type="ARBA" id="ARBA00012652"/>
    </source>
</evidence>
<dbReference type="InterPro" id="IPR012341">
    <property type="entry name" value="6hp_glycosidase-like_sf"/>
</dbReference>
<evidence type="ECO:0000313" key="8">
    <source>
        <dbReference type="EMBL" id="MDN4613731.1"/>
    </source>
</evidence>
<dbReference type="Pfam" id="PF25788">
    <property type="entry name" value="Ig_Rha78A_N"/>
    <property type="match status" value="1"/>
</dbReference>
<evidence type="ECO:0000259" key="6">
    <source>
        <dbReference type="Pfam" id="PF17389"/>
    </source>
</evidence>
<dbReference type="Gene3D" id="2.60.40.10">
    <property type="entry name" value="Immunoglobulins"/>
    <property type="match status" value="1"/>
</dbReference>
<dbReference type="InterPro" id="IPR035398">
    <property type="entry name" value="Bac_rhamnosid_C"/>
</dbReference>
<dbReference type="InterPro" id="IPR035396">
    <property type="entry name" value="Bac_rhamnosid6H"/>
</dbReference>
<proteinExistence type="predicted"/>
<dbReference type="Pfam" id="PF17390">
    <property type="entry name" value="Bac_rhamnosid_C"/>
    <property type="match status" value="1"/>
</dbReference>
<dbReference type="SUPFAM" id="SSF48208">
    <property type="entry name" value="Six-hairpin glycosidases"/>
    <property type="match status" value="1"/>
</dbReference>
<dbReference type="EC" id="3.2.1.40" evidence="2"/>
<dbReference type="Gene3D" id="1.50.10.10">
    <property type="match status" value="1"/>
</dbReference>
<feature type="domain" description="Alpha-L-rhamnosidase concanavalin-like" evidence="4">
    <location>
        <begin position="322"/>
        <end position="419"/>
    </location>
</feature>
<feature type="domain" description="Bacterial alpha-L-rhamnosidase N-terminal" evidence="5">
    <location>
        <begin position="141"/>
        <end position="310"/>
    </location>
</feature>
<dbReference type="Proteomes" id="UP001174208">
    <property type="component" value="Unassembled WGS sequence"/>
</dbReference>
<dbReference type="GO" id="GO:0016787">
    <property type="term" value="F:hydrolase activity"/>
    <property type="evidence" value="ECO:0007669"/>
    <property type="project" value="UniProtKB-KW"/>
</dbReference>
<dbReference type="Pfam" id="PF17389">
    <property type="entry name" value="Bac_rhamnosid6H"/>
    <property type="match status" value="1"/>
</dbReference>
<evidence type="ECO:0000259" key="7">
    <source>
        <dbReference type="Pfam" id="PF17390"/>
    </source>
</evidence>
<feature type="domain" description="Alpha-L-rhamnosidase C-terminal" evidence="7">
    <location>
        <begin position="775"/>
        <end position="847"/>
    </location>
</feature>
<protein>
    <recommendedName>
        <fullName evidence="2">alpha-L-rhamnosidase</fullName>
        <ecNumber evidence="2">3.2.1.40</ecNumber>
    </recommendedName>
</protein>
<dbReference type="Pfam" id="PF08531">
    <property type="entry name" value="Bac_rhamnosid_N"/>
    <property type="match status" value="1"/>
</dbReference>
<keyword evidence="9" id="KW-1185">Reference proteome</keyword>
<name>A0ABT8K8F2_9MICO</name>
<organism evidence="8 9">
    <name type="scientific">Leifsonia williamsii</name>
    <dbReference type="NCBI Taxonomy" id="3035919"/>
    <lineage>
        <taxon>Bacteria</taxon>
        <taxon>Bacillati</taxon>
        <taxon>Actinomycetota</taxon>
        <taxon>Actinomycetes</taxon>
        <taxon>Micrococcales</taxon>
        <taxon>Microbacteriaceae</taxon>
        <taxon>Leifsonia</taxon>
    </lineage>
</organism>
<comment type="catalytic activity">
    <reaction evidence="1">
        <text>Hydrolysis of terminal non-reducing alpha-L-rhamnose residues in alpha-L-rhamnosides.</text>
        <dbReference type="EC" id="3.2.1.40"/>
    </reaction>
</comment>
<dbReference type="EMBL" id="JAROCF010000001">
    <property type="protein sequence ID" value="MDN4613731.1"/>
    <property type="molecule type" value="Genomic_DNA"/>
</dbReference>
<evidence type="ECO:0000256" key="1">
    <source>
        <dbReference type="ARBA" id="ARBA00001445"/>
    </source>
</evidence>
<dbReference type="InterPro" id="IPR008902">
    <property type="entry name" value="Rhamnosid_concanavalin"/>
</dbReference>
<evidence type="ECO:0000259" key="5">
    <source>
        <dbReference type="Pfam" id="PF08531"/>
    </source>
</evidence>
<reference evidence="8" key="1">
    <citation type="submission" date="2023-06" db="EMBL/GenBank/DDBJ databases">
        <title>MT1 and MT2 Draft Genomes of Novel Species.</title>
        <authorList>
            <person name="Venkateswaran K."/>
        </authorList>
    </citation>
    <scope>NUCLEOTIDE SEQUENCE</scope>
    <source>
        <strain evidence="8">F6_8S_P_1B</strain>
    </source>
</reference>
<dbReference type="InterPro" id="IPR016007">
    <property type="entry name" value="Alpha_rhamnosid"/>
</dbReference>
<dbReference type="Gene3D" id="2.60.120.260">
    <property type="entry name" value="Galactose-binding domain-like"/>
    <property type="match status" value="2"/>
</dbReference>
<keyword evidence="3 8" id="KW-0378">Hydrolase</keyword>
<dbReference type="InterPro" id="IPR008928">
    <property type="entry name" value="6-hairpin_glycosidase_sf"/>
</dbReference>
<gene>
    <name evidence="8" type="ORF">P5G50_04625</name>
</gene>
<accession>A0ABT8K8F2</accession>
<dbReference type="PANTHER" id="PTHR33307">
    <property type="entry name" value="ALPHA-RHAMNOSIDASE (EUROFUNG)"/>
    <property type="match status" value="1"/>
</dbReference>
<dbReference type="Pfam" id="PF05592">
    <property type="entry name" value="Bac_rhamnosid"/>
    <property type="match status" value="1"/>
</dbReference>
<dbReference type="Gene3D" id="2.60.420.10">
    <property type="entry name" value="Maltose phosphorylase, domain 3"/>
    <property type="match status" value="1"/>
</dbReference>